<reference evidence="3" key="1">
    <citation type="journal article" date="2020" name="Stud. Mycol.">
        <title>101 Dothideomycetes genomes: a test case for predicting lifestyles and emergence of pathogens.</title>
        <authorList>
            <person name="Haridas S."/>
            <person name="Albert R."/>
            <person name="Binder M."/>
            <person name="Bloem J."/>
            <person name="Labutti K."/>
            <person name="Salamov A."/>
            <person name="Andreopoulos B."/>
            <person name="Baker S."/>
            <person name="Barry K."/>
            <person name="Bills G."/>
            <person name="Bluhm B."/>
            <person name="Cannon C."/>
            <person name="Castanera R."/>
            <person name="Culley D."/>
            <person name="Daum C."/>
            <person name="Ezra D."/>
            <person name="Gonzalez J."/>
            <person name="Henrissat B."/>
            <person name="Kuo A."/>
            <person name="Liang C."/>
            <person name="Lipzen A."/>
            <person name="Lutzoni F."/>
            <person name="Magnuson J."/>
            <person name="Mondo S."/>
            <person name="Nolan M."/>
            <person name="Ohm R."/>
            <person name="Pangilinan J."/>
            <person name="Park H.-J."/>
            <person name="Ramirez L."/>
            <person name="Alfaro M."/>
            <person name="Sun H."/>
            <person name="Tritt A."/>
            <person name="Yoshinaga Y."/>
            <person name="Zwiers L.-H."/>
            <person name="Turgeon B."/>
            <person name="Goodwin S."/>
            <person name="Spatafora J."/>
            <person name="Crous P."/>
            <person name="Grigoriev I."/>
        </authorList>
    </citation>
    <scope>NUCLEOTIDE SEQUENCE</scope>
    <source>
        <strain evidence="3">CBS 121410</strain>
    </source>
</reference>
<feature type="compositionally biased region" description="Low complexity" evidence="1">
    <location>
        <begin position="139"/>
        <end position="151"/>
    </location>
</feature>
<dbReference type="AlphaFoldDB" id="A0A9P4M095"/>
<feature type="compositionally biased region" description="Basic residues" evidence="1">
    <location>
        <begin position="1"/>
        <end position="10"/>
    </location>
</feature>
<dbReference type="SUPFAM" id="SSF54001">
    <property type="entry name" value="Cysteine proteinases"/>
    <property type="match status" value="1"/>
</dbReference>
<dbReference type="InterPro" id="IPR050704">
    <property type="entry name" value="Peptidase_C85-like"/>
</dbReference>
<evidence type="ECO:0000256" key="1">
    <source>
        <dbReference type="SAM" id="MobiDB-lite"/>
    </source>
</evidence>
<feature type="region of interest" description="Disordered" evidence="1">
    <location>
        <begin position="1"/>
        <end position="155"/>
    </location>
</feature>
<dbReference type="PANTHER" id="PTHR12419:SF10">
    <property type="entry name" value="DEUBIQUITINASE OTUD6B"/>
    <property type="match status" value="1"/>
</dbReference>
<dbReference type="PROSITE" id="PS50802">
    <property type="entry name" value="OTU"/>
    <property type="match status" value="1"/>
</dbReference>
<dbReference type="OrthoDB" id="415023at2759"/>
<dbReference type="InterPro" id="IPR038765">
    <property type="entry name" value="Papain-like_cys_pep_sf"/>
</dbReference>
<dbReference type="CDD" id="cd22762">
    <property type="entry name" value="OTU_fungi_OTU2-like"/>
    <property type="match status" value="1"/>
</dbReference>
<feature type="compositionally biased region" description="Low complexity" evidence="1">
    <location>
        <begin position="58"/>
        <end position="70"/>
    </location>
</feature>
<evidence type="ECO:0000259" key="2">
    <source>
        <dbReference type="PROSITE" id="PS50802"/>
    </source>
</evidence>
<feature type="compositionally biased region" description="Basic residues" evidence="1">
    <location>
        <begin position="124"/>
        <end position="134"/>
    </location>
</feature>
<dbReference type="InterPro" id="IPR049771">
    <property type="entry name" value="OTU2-like_OTU"/>
</dbReference>
<evidence type="ECO:0000313" key="3">
    <source>
        <dbReference type="EMBL" id="KAF2087688.1"/>
    </source>
</evidence>
<dbReference type="Gene3D" id="3.90.70.80">
    <property type="match status" value="1"/>
</dbReference>
<gene>
    <name evidence="3" type="ORF">K490DRAFT_73614</name>
</gene>
<feature type="compositionally biased region" description="Low complexity" evidence="1">
    <location>
        <begin position="112"/>
        <end position="122"/>
    </location>
</feature>
<comment type="caution">
    <text evidence="3">The sequence shown here is derived from an EMBL/GenBank/DDBJ whole genome shotgun (WGS) entry which is preliminary data.</text>
</comment>
<accession>A0A9P4M095</accession>
<dbReference type="Proteomes" id="UP000799776">
    <property type="component" value="Unassembled WGS sequence"/>
</dbReference>
<dbReference type="EMBL" id="ML978719">
    <property type="protein sequence ID" value="KAF2087688.1"/>
    <property type="molecule type" value="Genomic_DNA"/>
</dbReference>
<feature type="compositionally biased region" description="Basic and acidic residues" evidence="1">
    <location>
        <begin position="40"/>
        <end position="54"/>
    </location>
</feature>
<dbReference type="GO" id="GO:0004843">
    <property type="term" value="F:cysteine-type deubiquitinase activity"/>
    <property type="evidence" value="ECO:0007669"/>
    <property type="project" value="TreeGrafter"/>
</dbReference>
<feature type="compositionally biased region" description="Basic residues" evidence="1">
    <location>
        <begin position="20"/>
        <end position="32"/>
    </location>
</feature>
<name>A0A9P4M095_9PEZI</name>
<protein>
    <submittedName>
        <fullName evidence="3">Cysteine proteinase</fullName>
    </submittedName>
</protein>
<sequence length="335" mass="37037">MEALLSKHRKEQRDLQSRITQKKKSATKKTRKGVNDECATLERDLKERQDREIAELSGAAAQNGADGGQQETVADQLVEASESLAELRVEETPAQHGDETTAASNGAVGEGQQQQQQQQQPQRKPNRQKARLARRAAEQEAAAAEAASEAASMPDLRKKEREALLEQFQKRGLREQVIRADGHCLYSAVADQMGSLELDLQPRIAAKVVPAEREEGDGGKADVNQEGYKTVRRTAAEWISGHADDFAPFLEEPLEEYVYKVRDTAEWGGHMELLALARSYGVKINVLHGDGRVDAIEPAAEGEAEADGEEKEVWLAYYKHGFGLGEHYNSLRKVA</sequence>
<dbReference type="PANTHER" id="PTHR12419">
    <property type="entry name" value="OTU DOMAIN CONTAINING PROTEIN"/>
    <property type="match status" value="1"/>
</dbReference>
<feature type="domain" description="OTU" evidence="2">
    <location>
        <begin position="173"/>
        <end position="334"/>
    </location>
</feature>
<organism evidence="3 4">
    <name type="scientific">Saccharata proteae CBS 121410</name>
    <dbReference type="NCBI Taxonomy" id="1314787"/>
    <lineage>
        <taxon>Eukaryota</taxon>
        <taxon>Fungi</taxon>
        <taxon>Dikarya</taxon>
        <taxon>Ascomycota</taxon>
        <taxon>Pezizomycotina</taxon>
        <taxon>Dothideomycetes</taxon>
        <taxon>Dothideomycetes incertae sedis</taxon>
        <taxon>Botryosphaeriales</taxon>
        <taxon>Saccharataceae</taxon>
        <taxon>Saccharata</taxon>
    </lineage>
</organism>
<dbReference type="GO" id="GO:0016579">
    <property type="term" value="P:protein deubiquitination"/>
    <property type="evidence" value="ECO:0007669"/>
    <property type="project" value="TreeGrafter"/>
</dbReference>
<evidence type="ECO:0000313" key="4">
    <source>
        <dbReference type="Proteomes" id="UP000799776"/>
    </source>
</evidence>
<feature type="compositionally biased region" description="Basic and acidic residues" evidence="1">
    <location>
        <begin position="85"/>
        <end position="99"/>
    </location>
</feature>
<keyword evidence="4" id="KW-1185">Reference proteome</keyword>
<proteinExistence type="predicted"/>
<dbReference type="Pfam" id="PF02338">
    <property type="entry name" value="OTU"/>
    <property type="match status" value="1"/>
</dbReference>
<dbReference type="InterPro" id="IPR003323">
    <property type="entry name" value="OTU_dom"/>
</dbReference>